<dbReference type="FunFam" id="3.40.50.300:FF:000565">
    <property type="entry name" value="ABC bile acid transporter"/>
    <property type="match status" value="1"/>
</dbReference>
<dbReference type="Gene3D" id="1.20.1560.10">
    <property type="entry name" value="ABC transporter type 1, transmembrane domain"/>
    <property type="match status" value="2"/>
</dbReference>
<dbReference type="SUPFAM" id="SSF90123">
    <property type="entry name" value="ABC transporter transmembrane region"/>
    <property type="match status" value="2"/>
</dbReference>
<feature type="compositionally biased region" description="Basic and acidic residues" evidence="9">
    <location>
        <begin position="489"/>
        <end position="503"/>
    </location>
</feature>
<dbReference type="InterPro" id="IPR027417">
    <property type="entry name" value="P-loop_NTPase"/>
</dbReference>
<dbReference type="PROSITE" id="PS50893">
    <property type="entry name" value="ABC_TRANSPORTER_2"/>
    <property type="match status" value="2"/>
</dbReference>
<evidence type="ECO:0000313" key="13">
    <source>
        <dbReference type="EMBL" id="QBM88720.1"/>
    </source>
</evidence>
<dbReference type="EMBL" id="CP034458">
    <property type="protein sequence ID" value="QBM88720.1"/>
    <property type="molecule type" value="Genomic_DNA"/>
</dbReference>
<gene>
    <name evidence="13" type="primary">MPUL0C06990</name>
    <name evidence="13" type="ORF">METSCH_C06990</name>
</gene>
<feature type="domain" description="ABC transporter" evidence="11">
    <location>
        <begin position="1166"/>
        <end position="1413"/>
    </location>
</feature>
<feature type="transmembrane region" description="Helical" evidence="10">
    <location>
        <begin position="362"/>
        <end position="389"/>
    </location>
</feature>
<comment type="subcellular location">
    <subcellularLocation>
        <location evidence="1">Membrane</location>
        <topology evidence="1">Multi-pass membrane protein</topology>
    </subcellularLocation>
</comment>
<feature type="transmembrane region" description="Helical" evidence="10">
    <location>
        <begin position="127"/>
        <end position="151"/>
    </location>
</feature>
<dbReference type="CDD" id="cd18597">
    <property type="entry name" value="ABC_6TM_YOR1_D1_like"/>
    <property type="match status" value="1"/>
</dbReference>
<feature type="region of interest" description="Disordered" evidence="9">
    <location>
        <begin position="482"/>
        <end position="531"/>
    </location>
</feature>
<evidence type="ECO:0000256" key="2">
    <source>
        <dbReference type="ARBA" id="ARBA00009726"/>
    </source>
</evidence>
<dbReference type="InterPro" id="IPR017871">
    <property type="entry name" value="ABC_transporter-like_CS"/>
</dbReference>
<evidence type="ECO:0000259" key="11">
    <source>
        <dbReference type="PROSITE" id="PS50893"/>
    </source>
</evidence>
<feature type="transmembrane region" description="Helical" evidence="10">
    <location>
        <begin position="409"/>
        <end position="430"/>
    </location>
</feature>
<dbReference type="InterPro" id="IPR003593">
    <property type="entry name" value="AAA+_ATPase"/>
</dbReference>
<keyword evidence="14" id="KW-1185">Reference proteome</keyword>
<feature type="transmembrane region" description="Helical" evidence="10">
    <location>
        <begin position="1101"/>
        <end position="1120"/>
    </location>
</feature>
<dbReference type="Proteomes" id="UP000292447">
    <property type="component" value="Chromosome III"/>
</dbReference>
<dbReference type="InterPro" id="IPR003439">
    <property type="entry name" value="ABC_transporter-like_ATP-bd"/>
</dbReference>
<dbReference type="CDD" id="cd03250">
    <property type="entry name" value="ABCC_MRP_domain1"/>
    <property type="match status" value="1"/>
</dbReference>
<dbReference type="GO" id="GO:0016887">
    <property type="term" value="F:ATP hydrolysis activity"/>
    <property type="evidence" value="ECO:0007669"/>
    <property type="project" value="InterPro"/>
</dbReference>
<feature type="domain" description="ABC transmembrane type-1" evidence="12">
    <location>
        <begin position="141"/>
        <end position="425"/>
    </location>
</feature>
<dbReference type="Gene3D" id="3.40.50.300">
    <property type="entry name" value="P-loop containing nucleotide triphosphate hydrolases"/>
    <property type="match status" value="2"/>
</dbReference>
<keyword evidence="4 10" id="KW-0812">Transmembrane</keyword>
<feature type="transmembrane region" description="Helical" evidence="10">
    <location>
        <begin position="846"/>
        <end position="867"/>
    </location>
</feature>
<feature type="compositionally biased region" description="Low complexity" evidence="9">
    <location>
        <begin position="505"/>
        <end position="524"/>
    </location>
</feature>
<evidence type="ECO:0000256" key="1">
    <source>
        <dbReference type="ARBA" id="ARBA00004141"/>
    </source>
</evidence>
<keyword evidence="3" id="KW-0813">Transport</keyword>
<feature type="domain" description="ABC transporter" evidence="11">
    <location>
        <begin position="532"/>
        <end position="761"/>
    </location>
</feature>
<sequence length="1426" mass="159267">MSELQLQKRLLSPFLRKTVPPIPDEDERREYPKKVNPLSYLFFWWLHPVMGVGYKRTLTPADMYKLNDDIKVETLTRKFQDIFNDRLKKAREAHVMKKVKARGESPETSSVDEYGDLSDFEVPKHMLTIALFLTFKWQYSLACILLVLASVGSSTTPLLSKKLIQFVELRALSLPVDVGDGVGYAIGCLILVLITGLLMNHTFQNSMLTGAQAKAVLTKAILDKSFKLNGQLKHDYPVSKITSMMGTDLARIDFALGFQPFIFSFPVAVGIAIGILCHNIGAPAMVGIGVTFVFIAAMGLVTKKLFAYRASANTFTDARVNYMKEVLSNLKMIKFYSWETPYFERITENRTKEMRIIYNMQMVRNMIVSVAMSLTLFASMASFLVVYATLGLTKTPADIFSSVSLFNSLTQQIFMLPLALSTAADAAVGIRRVASFLASQEADREALKTEVRPEMVGYMETENLAIKVSNATFKWDSYEKDDTESDSATLHDGKKSEKSEKTGKCGKSSKSAKSSKSSDSPDSAETADEKHVQSVDLGKSLLTSSSSELETTIFDSLRNIDLEIKKGEFVAITGLIGTGKTSLLNAVAGFMSRKAGHVDIVGSLLLCGVPWIQNTTVKDNILFGNALDEKKYQDVIYACSLESDLEILPAGDQTEIGERGITLSGGQKARINLARAVYANTDIILLDDVLSAVDARVGKHIVNLCLLGLLGDRTRILATHQLSLIGDADRIVFLKGDGTVEVGLMDDLKRRVPEFRELMAYNAETKDDEEDEGSDSEDPDMEVKEFIAKQVTRQSTAVDEEAAHHDYGVNEDKDGRLIMDEAKAVNAIQFGVIKDYVKYGSGVFKYYLIVPVIVVLTMLAVFCQLFTNTWLSFWTGLKFPGKSNGFYIGFYVMFTVLAFVLVTVQFMVLAYLTIKASTTLNIMAVERVLRVPMLYMDTTPMGRIINRFTKDTDTLDNEIGNQLRMVVYIFSNIVGVLILCVIYLPWFAIAIPALVAIFVAISNFYQASGREIKRLEAVQRSLVYNNFNETLSGMDTIKAYRRENMFVDKNSTLINRMNESYYITIANQRWLAIHLDVVATILALVVSLLCVFRVFDISASLVGLLLSYVLQIAGQLSLLVRMLTQVENEFNSVERICEYAFKLPEEAPAFVSETKPHELWPSRGEIRFENASLAYRPGLPLVLKNLNLDIKPTEKIGVCGRTGAGKSSIMAALYRLSELELGRIEIDGVDISQLGLHSLRSKLSIIPQDPVLFKGTIRKNLDPFGDSSEADLWTALVRAGLIEQSKLAYIKAQDQLSDNLHKFHLNREVDDDGANFSLGERQLISFARALVRGSKILILDEATSSVDYETDSKIQSTIVREFHDCTILCIAHRLKTILNYDRILVLDKGEIKEFDTPWNLFNLSQSIFQQMCHKSNIVADDFVRKD</sequence>
<evidence type="ECO:0000256" key="3">
    <source>
        <dbReference type="ARBA" id="ARBA00022448"/>
    </source>
</evidence>
<feature type="transmembrane region" description="Helical" evidence="10">
    <location>
        <begin position="254"/>
        <end position="276"/>
    </location>
</feature>
<dbReference type="SMART" id="SM00382">
    <property type="entry name" value="AAA"/>
    <property type="match status" value="2"/>
</dbReference>
<organism evidence="13 14">
    <name type="scientific">Metschnikowia aff. pulcherrima</name>
    <dbReference type="NCBI Taxonomy" id="2163413"/>
    <lineage>
        <taxon>Eukaryota</taxon>
        <taxon>Fungi</taxon>
        <taxon>Dikarya</taxon>
        <taxon>Ascomycota</taxon>
        <taxon>Saccharomycotina</taxon>
        <taxon>Pichiomycetes</taxon>
        <taxon>Metschnikowiaceae</taxon>
        <taxon>Metschnikowia</taxon>
    </lineage>
</organism>
<evidence type="ECO:0000259" key="12">
    <source>
        <dbReference type="PROSITE" id="PS50929"/>
    </source>
</evidence>
<dbReference type="GO" id="GO:0005524">
    <property type="term" value="F:ATP binding"/>
    <property type="evidence" value="ECO:0007669"/>
    <property type="project" value="UniProtKB-KW"/>
</dbReference>
<dbReference type="STRING" id="2163413.A0A4P6XN38"/>
<evidence type="ECO:0000256" key="5">
    <source>
        <dbReference type="ARBA" id="ARBA00022741"/>
    </source>
</evidence>
<dbReference type="PROSITE" id="PS50929">
    <property type="entry name" value="ABC_TM1F"/>
    <property type="match status" value="2"/>
</dbReference>
<feature type="domain" description="ABC transmembrane type-1" evidence="12">
    <location>
        <begin position="852"/>
        <end position="1128"/>
    </location>
</feature>
<evidence type="ECO:0000256" key="9">
    <source>
        <dbReference type="SAM" id="MobiDB-lite"/>
    </source>
</evidence>
<keyword evidence="7 10" id="KW-1133">Transmembrane helix</keyword>
<evidence type="ECO:0000256" key="10">
    <source>
        <dbReference type="SAM" id="Phobius"/>
    </source>
</evidence>
<feature type="transmembrane region" description="Helical" evidence="10">
    <location>
        <begin position="1070"/>
        <end position="1095"/>
    </location>
</feature>
<evidence type="ECO:0000256" key="8">
    <source>
        <dbReference type="ARBA" id="ARBA00023136"/>
    </source>
</evidence>
<protein>
    <submittedName>
        <fullName evidence="13">ABC-type multidrug transport system, ATPase and permease component</fullName>
    </submittedName>
</protein>
<name>A0A4P6XN38_9ASCO</name>
<keyword evidence="8 10" id="KW-0472">Membrane</keyword>
<dbReference type="GO" id="GO:0005886">
    <property type="term" value="C:plasma membrane"/>
    <property type="evidence" value="ECO:0007669"/>
    <property type="project" value="TreeGrafter"/>
</dbReference>
<feature type="transmembrane region" description="Helical" evidence="10">
    <location>
        <begin position="887"/>
        <end position="914"/>
    </location>
</feature>
<dbReference type="CDD" id="cd03244">
    <property type="entry name" value="ABCC_MRP_domain2"/>
    <property type="match status" value="1"/>
</dbReference>
<dbReference type="PANTHER" id="PTHR24223">
    <property type="entry name" value="ATP-BINDING CASSETTE SUB-FAMILY C"/>
    <property type="match status" value="1"/>
</dbReference>
<evidence type="ECO:0000256" key="7">
    <source>
        <dbReference type="ARBA" id="ARBA00022989"/>
    </source>
</evidence>
<dbReference type="SUPFAM" id="SSF52540">
    <property type="entry name" value="P-loop containing nucleoside triphosphate hydrolases"/>
    <property type="match status" value="2"/>
</dbReference>
<dbReference type="InterPro" id="IPR050173">
    <property type="entry name" value="ABC_transporter_C-like"/>
</dbReference>
<dbReference type="GO" id="GO:0008559">
    <property type="term" value="F:ABC-type xenobiotic transporter activity"/>
    <property type="evidence" value="ECO:0007669"/>
    <property type="project" value="TreeGrafter"/>
</dbReference>
<accession>A0A4P6XN38</accession>
<dbReference type="FunFam" id="3.40.50.300:FF:001750">
    <property type="entry name" value="ATP-binding cassette transporter"/>
    <property type="match status" value="1"/>
</dbReference>
<dbReference type="CDD" id="cd18606">
    <property type="entry name" value="ABC_6TM_YOR1_D2_like"/>
    <property type="match status" value="1"/>
</dbReference>
<feature type="transmembrane region" description="Helical" evidence="10">
    <location>
        <begin position="282"/>
        <end position="301"/>
    </location>
</feature>
<evidence type="ECO:0000256" key="6">
    <source>
        <dbReference type="ARBA" id="ARBA00022840"/>
    </source>
</evidence>
<dbReference type="PANTHER" id="PTHR24223:SF456">
    <property type="entry name" value="MULTIDRUG RESISTANCE-ASSOCIATED PROTEIN LETHAL(2)03659"/>
    <property type="match status" value="1"/>
</dbReference>
<comment type="similarity">
    <text evidence="2">Belongs to the ABC transporter superfamily. ABCC family. Conjugate transporter (TC 3.A.1.208) subfamily.</text>
</comment>
<dbReference type="FunFam" id="1.20.1560.10:FF:000010">
    <property type="entry name" value="Multidrug resistance-associated ABC transporter"/>
    <property type="match status" value="1"/>
</dbReference>
<dbReference type="Pfam" id="PF00005">
    <property type="entry name" value="ABC_tran"/>
    <property type="match status" value="2"/>
</dbReference>
<dbReference type="InterPro" id="IPR036640">
    <property type="entry name" value="ABC1_TM_sf"/>
</dbReference>
<keyword evidence="6" id="KW-0067">ATP-binding</keyword>
<proteinExistence type="inferred from homology"/>
<reference evidence="14" key="1">
    <citation type="submission" date="2019-03" db="EMBL/GenBank/DDBJ databases">
        <title>Snf2 controls pulcherriminic acid biosynthesis and connects pigmentation and antifungal activity of the yeast Metschnikowia pulcherrima.</title>
        <authorList>
            <person name="Gore-Lloyd D."/>
            <person name="Sumann I."/>
            <person name="Brachmann A.O."/>
            <person name="Schneeberger K."/>
            <person name="Ortiz-Merino R.A."/>
            <person name="Moreno-Beltran M."/>
            <person name="Schlaefli M."/>
            <person name="Kirner P."/>
            <person name="Santos Kron A."/>
            <person name="Wolfe K.H."/>
            <person name="Piel J."/>
            <person name="Ahrens C.H."/>
            <person name="Henk D."/>
            <person name="Freimoser F.M."/>
        </authorList>
    </citation>
    <scope>NUCLEOTIDE SEQUENCE [LARGE SCALE GENOMIC DNA]</scope>
    <source>
        <strain evidence="14">APC 1.2</strain>
    </source>
</reference>
<dbReference type="Pfam" id="PF00664">
    <property type="entry name" value="ABC_membrane"/>
    <property type="match status" value="2"/>
</dbReference>
<keyword evidence="5" id="KW-0547">Nucleotide-binding</keyword>
<evidence type="ECO:0000256" key="4">
    <source>
        <dbReference type="ARBA" id="ARBA00022692"/>
    </source>
</evidence>
<dbReference type="PROSITE" id="PS00211">
    <property type="entry name" value="ABC_TRANSPORTER_1"/>
    <property type="match status" value="2"/>
</dbReference>
<dbReference type="InterPro" id="IPR011527">
    <property type="entry name" value="ABC1_TM_dom"/>
</dbReference>
<evidence type="ECO:0000313" key="14">
    <source>
        <dbReference type="Proteomes" id="UP000292447"/>
    </source>
</evidence>
<feature type="transmembrane region" description="Helical" evidence="10">
    <location>
        <begin position="965"/>
        <end position="984"/>
    </location>
</feature>
<feature type="transmembrane region" description="Helical" evidence="10">
    <location>
        <begin position="181"/>
        <end position="199"/>
    </location>
</feature>